<dbReference type="AlphaFoldDB" id="A0A0F8XU59"/>
<evidence type="ECO:0000313" key="3">
    <source>
        <dbReference type="EMBL" id="KKK72458.1"/>
    </source>
</evidence>
<protein>
    <recommendedName>
        <fullName evidence="2">Serine aminopeptidase S33 domain-containing protein</fullName>
    </recommendedName>
</protein>
<dbReference type="Pfam" id="PF12146">
    <property type="entry name" value="Hydrolase_4"/>
    <property type="match status" value="1"/>
</dbReference>
<name>A0A0F8XU59_9ZZZZ</name>
<feature type="non-terminal residue" evidence="3">
    <location>
        <position position="213"/>
    </location>
</feature>
<organism evidence="3">
    <name type="scientific">marine sediment metagenome</name>
    <dbReference type="NCBI Taxonomy" id="412755"/>
    <lineage>
        <taxon>unclassified sequences</taxon>
        <taxon>metagenomes</taxon>
        <taxon>ecological metagenomes</taxon>
    </lineage>
</organism>
<dbReference type="EMBL" id="LAZR01057248">
    <property type="protein sequence ID" value="KKK72458.1"/>
    <property type="molecule type" value="Genomic_DNA"/>
</dbReference>
<dbReference type="InterPro" id="IPR022742">
    <property type="entry name" value="Hydrolase_4"/>
</dbReference>
<dbReference type="InterPro" id="IPR029058">
    <property type="entry name" value="AB_hydrolase_fold"/>
</dbReference>
<dbReference type="GO" id="GO:0016788">
    <property type="term" value="F:hydrolase activity, acting on ester bonds"/>
    <property type="evidence" value="ECO:0007669"/>
    <property type="project" value="UniProtKB-ARBA"/>
</dbReference>
<gene>
    <name evidence="3" type="ORF">LCGC14_2903660</name>
</gene>
<accession>A0A0F8XU59</accession>
<dbReference type="SUPFAM" id="SSF53474">
    <property type="entry name" value="alpha/beta-Hydrolases"/>
    <property type="match status" value="1"/>
</dbReference>
<evidence type="ECO:0000256" key="1">
    <source>
        <dbReference type="ARBA" id="ARBA00022801"/>
    </source>
</evidence>
<proteinExistence type="predicted"/>
<dbReference type="PANTHER" id="PTHR22946">
    <property type="entry name" value="DIENELACTONE HYDROLASE DOMAIN-CONTAINING PROTEIN-RELATED"/>
    <property type="match status" value="1"/>
</dbReference>
<evidence type="ECO:0000259" key="2">
    <source>
        <dbReference type="Pfam" id="PF12146"/>
    </source>
</evidence>
<sequence>MKVKSFNTRSEGYKIEGNIHFPVNHQSAPCVICSHGLFSSKESPKFIAMAEQLAGEGFVAIRYDHRGCGMSEGKIEETTVSNRLKDLDSILDFVGERFSITRRIGLFGSSMGGYISLLKAAQATLVSAVVVWATPFKLGRTRNDYNEEGYPLLKESFYEDLNNHKLLDVLGGIKGCFVLHGQKDELVPVRHSNKIYENLADPKKIEIFPGGDH</sequence>
<dbReference type="PANTHER" id="PTHR22946:SF9">
    <property type="entry name" value="POLYKETIDE TRANSFERASE AF380"/>
    <property type="match status" value="1"/>
</dbReference>
<dbReference type="InterPro" id="IPR050261">
    <property type="entry name" value="FrsA_esterase"/>
</dbReference>
<comment type="caution">
    <text evidence="3">The sequence shown here is derived from an EMBL/GenBank/DDBJ whole genome shotgun (WGS) entry which is preliminary data.</text>
</comment>
<keyword evidence="1" id="KW-0378">Hydrolase</keyword>
<dbReference type="Gene3D" id="3.40.50.1820">
    <property type="entry name" value="alpha/beta hydrolase"/>
    <property type="match status" value="1"/>
</dbReference>
<feature type="domain" description="Serine aminopeptidase S33" evidence="2">
    <location>
        <begin position="30"/>
        <end position="139"/>
    </location>
</feature>
<reference evidence="3" key="1">
    <citation type="journal article" date="2015" name="Nature">
        <title>Complex archaea that bridge the gap between prokaryotes and eukaryotes.</title>
        <authorList>
            <person name="Spang A."/>
            <person name="Saw J.H."/>
            <person name="Jorgensen S.L."/>
            <person name="Zaremba-Niedzwiedzka K."/>
            <person name="Martijn J."/>
            <person name="Lind A.E."/>
            <person name="van Eijk R."/>
            <person name="Schleper C."/>
            <person name="Guy L."/>
            <person name="Ettema T.J."/>
        </authorList>
    </citation>
    <scope>NUCLEOTIDE SEQUENCE</scope>
</reference>